<comment type="function">
    <text evidence="4">Catalyzes the NADPH-dependent reduction of glutamyl-tRNA(Glu) to glutamate 1-semialdehyde (GSA).</text>
</comment>
<keyword evidence="2 4" id="KW-0560">Oxidoreductase</keyword>
<dbReference type="InterPro" id="IPR015895">
    <property type="entry name" value="4pyrrol_synth_GluRdtase_N"/>
</dbReference>
<keyword evidence="1 4" id="KW-0521">NADP</keyword>
<dbReference type="PANTHER" id="PTHR43013">
    <property type="entry name" value="GLUTAMYL-TRNA REDUCTASE"/>
    <property type="match status" value="1"/>
</dbReference>
<evidence type="ECO:0000256" key="6">
    <source>
        <dbReference type="PIRSR" id="PIRSR000445-3"/>
    </source>
</evidence>
<comment type="caution">
    <text evidence="4">Lacks conserved residue(s) required for the propagation of feature annotation.</text>
</comment>
<feature type="active site" description="Nucleophile" evidence="4 5">
    <location>
        <position position="88"/>
    </location>
</feature>
<gene>
    <name evidence="4" type="primary">hemA</name>
    <name evidence="10" type="ORF">D7U36_04245</name>
</gene>
<dbReference type="EMBL" id="RCIW01000005">
    <property type="protein sequence ID" value="RLP11333.1"/>
    <property type="molecule type" value="Genomic_DNA"/>
</dbReference>
<reference evidence="10 11" key="1">
    <citation type="submission" date="2018-10" db="EMBL/GenBank/DDBJ databases">
        <title>Propionibacterium australiense Genome Sequencing and Assembly.</title>
        <authorList>
            <person name="Bernier A.-M."/>
            <person name="Bernard K."/>
        </authorList>
    </citation>
    <scope>NUCLEOTIDE SEQUENCE [LARGE SCALE GENOMIC DNA]</scope>
    <source>
        <strain evidence="10 11">NML98A078</strain>
    </source>
</reference>
<comment type="caution">
    <text evidence="10">The sequence shown here is derived from an EMBL/GenBank/DDBJ whole genome shotgun (WGS) entry which is preliminary data.</text>
</comment>
<dbReference type="UniPathway" id="UPA00251">
    <property type="reaction ID" value="UER00316"/>
</dbReference>
<feature type="domain" description="Tetrapyrrole biosynthesis glutamyl-tRNA reductase dimerisation" evidence="8">
    <location>
        <begin position="356"/>
        <end position="451"/>
    </location>
</feature>
<dbReference type="EC" id="1.2.1.70" evidence="4"/>
<keyword evidence="3 4" id="KW-0627">Porphyrin biosynthesis</keyword>
<comment type="miscellaneous">
    <text evidence="4">During catalysis, the active site Cys acts as a nucleophile attacking the alpha-carbonyl group of tRNA-bound glutamate with the formation of a thioester intermediate between enzyme and glutamate, and the concomitant release of tRNA(Glu). The thioester intermediate is finally reduced by direct hydride transfer from NADPH, to form the product GSA.</text>
</comment>
<feature type="site" description="Important for activity" evidence="4 7">
    <location>
        <position position="140"/>
    </location>
</feature>
<comment type="domain">
    <text evidence="4">Possesses an unusual extended V-shaped dimeric structure with each monomer consisting of three distinct domains arranged along a curved 'spinal' alpha-helix. The N-terminal catalytic domain specifically recognizes the glutamate moiety of the substrate. The second domain is the NADPH-binding domain, and the third C-terminal domain is responsible for dimerization.</text>
</comment>
<comment type="catalytic activity">
    <reaction evidence="4">
        <text>(S)-4-amino-5-oxopentanoate + tRNA(Glu) + NADP(+) = L-glutamyl-tRNA(Glu) + NADPH + H(+)</text>
        <dbReference type="Rhea" id="RHEA:12344"/>
        <dbReference type="Rhea" id="RHEA-COMP:9663"/>
        <dbReference type="Rhea" id="RHEA-COMP:9680"/>
        <dbReference type="ChEBI" id="CHEBI:15378"/>
        <dbReference type="ChEBI" id="CHEBI:57501"/>
        <dbReference type="ChEBI" id="CHEBI:57783"/>
        <dbReference type="ChEBI" id="CHEBI:58349"/>
        <dbReference type="ChEBI" id="CHEBI:78442"/>
        <dbReference type="ChEBI" id="CHEBI:78520"/>
        <dbReference type="EC" id="1.2.1.70"/>
    </reaction>
</comment>
<dbReference type="OrthoDB" id="110209at2"/>
<dbReference type="GO" id="GO:0050661">
    <property type="term" value="F:NADP binding"/>
    <property type="evidence" value="ECO:0007669"/>
    <property type="project" value="InterPro"/>
</dbReference>
<evidence type="ECO:0000256" key="7">
    <source>
        <dbReference type="PIRSR" id="PIRSR000445-4"/>
    </source>
</evidence>
<dbReference type="InterPro" id="IPR015896">
    <property type="entry name" value="4pyrrol_synth_GluRdtase_dimer"/>
</dbReference>
<dbReference type="Pfam" id="PF00745">
    <property type="entry name" value="GlutR_dimer"/>
    <property type="match status" value="1"/>
</dbReference>
<dbReference type="GO" id="GO:0019353">
    <property type="term" value="P:protoporphyrinogen IX biosynthetic process from glutamate"/>
    <property type="evidence" value="ECO:0007669"/>
    <property type="project" value="TreeGrafter"/>
</dbReference>
<dbReference type="Pfam" id="PF05201">
    <property type="entry name" value="GlutR_N"/>
    <property type="match status" value="1"/>
</dbReference>
<evidence type="ECO:0000256" key="2">
    <source>
        <dbReference type="ARBA" id="ARBA00023002"/>
    </source>
</evidence>
<evidence type="ECO:0000313" key="10">
    <source>
        <dbReference type="EMBL" id="RLP11333.1"/>
    </source>
</evidence>
<feature type="binding site" evidence="4">
    <location>
        <begin position="87"/>
        <end position="90"/>
    </location>
    <ligand>
        <name>substrate</name>
    </ligand>
</feature>
<evidence type="ECO:0000256" key="4">
    <source>
        <dbReference type="HAMAP-Rule" id="MF_00087"/>
    </source>
</evidence>
<organism evidence="10 11">
    <name type="scientific">Propionibacterium australiense</name>
    <dbReference type="NCBI Taxonomy" id="119981"/>
    <lineage>
        <taxon>Bacteria</taxon>
        <taxon>Bacillati</taxon>
        <taxon>Actinomycetota</taxon>
        <taxon>Actinomycetes</taxon>
        <taxon>Propionibacteriales</taxon>
        <taxon>Propionibacteriaceae</taxon>
        <taxon>Propionibacterium</taxon>
    </lineage>
</organism>
<evidence type="ECO:0000256" key="3">
    <source>
        <dbReference type="ARBA" id="ARBA00023244"/>
    </source>
</evidence>
<feature type="binding site" evidence="4 6">
    <location>
        <begin position="229"/>
        <end position="234"/>
    </location>
    <ligand>
        <name>NADP(+)</name>
        <dbReference type="ChEBI" id="CHEBI:58349"/>
    </ligand>
</feature>
<dbReference type="HAMAP" id="MF_00087">
    <property type="entry name" value="Glu_tRNA_reductase"/>
    <property type="match status" value="1"/>
</dbReference>
<dbReference type="Proteomes" id="UP000279336">
    <property type="component" value="Unassembled WGS sequence"/>
</dbReference>
<comment type="subunit">
    <text evidence="4">Homodimer.</text>
</comment>
<dbReference type="InterPro" id="IPR036291">
    <property type="entry name" value="NAD(P)-bd_dom_sf"/>
</dbReference>
<evidence type="ECO:0000259" key="9">
    <source>
        <dbReference type="Pfam" id="PF05201"/>
    </source>
</evidence>
<proteinExistence type="inferred from homology"/>
<comment type="similarity">
    <text evidence="4">Belongs to the glutamyl-tRNA reductase family.</text>
</comment>
<comment type="pathway">
    <text evidence="4">Porphyrin-containing compound metabolism; protoporphyrin-IX biosynthesis; 5-aminolevulinate from L-glutamyl-tRNA(Glu): step 1/2.</text>
</comment>
<protein>
    <recommendedName>
        <fullName evidence="4">Glutamyl-tRNA reductase</fullName>
        <shortName evidence="4">GluTR</shortName>
        <ecNumber evidence="4">1.2.1.70</ecNumber>
    </recommendedName>
</protein>
<dbReference type="PANTHER" id="PTHR43013:SF1">
    <property type="entry name" value="GLUTAMYL-TRNA REDUCTASE"/>
    <property type="match status" value="1"/>
</dbReference>
<dbReference type="GO" id="GO:0008883">
    <property type="term" value="F:glutamyl-tRNA reductase activity"/>
    <property type="evidence" value="ECO:0007669"/>
    <property type="project" value="UniProtKB-UniRule"/>
</dbReference>
<dbReference type="InterPro" id="IPR000343">
    <property type="entry name" value="4pyrrol_synth_GluRdtase"/>
</dbReference>
<dbReference type="InterPro" id="IPR036343">
    <property type="entry name" value="GluRdtase_N_sf"/>
</dbReference>
<dbReference type="SUPFAM" id="SSF51735">
    <property type="entry name" value="NAD(P)-binding Rossmann-fold domains"/>
    <property type="match status" value="1"/>
</dbReference>
<name>A0A8B3FTZ0_9ACTN</name>
<dbReference type="SUPFAM" id="SSF69742">
    <property type="entry name" value="Glutamyl tRNA-reductase catalytic, N-terminal domain"/>
    <property type="match status" value="1"/>
</dbReference>
<sequence>MDGYSRRHNLGLFLPGNRGETGCRHFWDSRSHPGRAYYAIVRIQVIGVDHRTAPLAALATLSDGGGELSRVLMSRQADVAGAVLLSTCNRFELICDTDDRLDAERLRAQLAALARELVPDVDERALAGLRTTTGEAAVQHVFEVAAGMRAAVIGDKQVAGQLRRAYELASERGQCTGRLHRLLQDALTSSRAVASRTSLGAAGRSVAGVGLDMAGLPGGLRGRRVLLVGTGAFARVVFAELGTRRSGRVFCWSASGRAEQFAARHDVVPLADSEFADGVAAADLIVTCSGTGTELSAEGLLAGRPELARPGSFPIVDLSLGGDLAEDAKDLPGVRLVTLEQVRDRADEAQRDVIDQAQQVVDRGVARHLAKERSRGADPAIAAMRSEVGVLVDREIARVRARESEEVCEAVERSLRHLTGVLLHTPSLRGSRLAEEGRVDEFVTALDVLLGIEVDE</sequence>
<feature type="binding site" evidence="4">
    <location>
        <begin position="155"/>
        <end position="157"/>
    </location>
    <ligand>
        <name>substrate</name>
    </ligand>
</feature>
<dbReference type="PIRSF" id="PIRSF000445">
    <property type="entry name" value="4pyrrol_synth_GluRdtase"/>
    <property type="match status" value="1"/>
</dbReference>
<feature type="domain" description="Glutamyl-tRNA reductase N-terminal" evidence="9">
    <location>
        <begin position="46"/>
        <end position="197"/>
    </location>
</feature>
<evidence type="ECO:0000256" key="1">
    <source>
        <dbReference type="ARBA" id="ARBA00022857"/>
    </source>
</evidence>
<dbReference type="AlphaFoldDB" id="A0A8B3FTZ0"/>
<dbReference type="InterPro" id="IPR036453">
    <property type="entry name" value="GluRdtase_dimer_dom_sf"/>
</dbReference>
<dbReference type="SUPFAM" id="SSF69075">
    <property type="entry name" value="Glutamyl tRNA-reductase dimerization domain"/>
    <property type="match status" value="1"/>
</dbReference>
<dbReference type="Gene3D" id="3.30.460.30">
    <property type="entry name" value="Glutamyl-tRNA reductase, N-terminal domain"/>
    <property type="match status" value="1"/>
</dbReference>
<accession>A0A8B3FTZ0</accession>
<evidence type="ECO:0000313" key="11">
    <source>
        <dbReference type="Proteomes" id="UP000279336"/>
    </source>
</evidence>
<evidence type="ECO:0000259" key="8">
    <source>
        <dbReference type="Pfam" id="PF00745"/>
    </source>
</evidence>
<dbReference type="Gene3D" id="3.40.50.720">
    <property type="entry name" value="NAD(P)-binding Rossmann-like Domain"/>
    <property type="match status" value="1"/>
</dbReference>
<feature type="binding site" evidence="4">
    <location>
        <position position="161"/>
    </location>
    <ligand>
        <name>substrate</name>
    </ligand>
</feature>
<evidence type="ECO:0000256" key="5">
    <source>
        <dbReference type="PIRSR" id="PIRSR000445-1"/>
    </source>
</evidence>
<dbReference type="NCBIfam" id="NF000750">
    <property type="entry name" value="PRK00045.3-4"/>
    <property type="match status" value="1"/>
</dbReference>